<reference evidence="1 2" key="1">
    <citation type="submission" date="2019-04" db="EMBL/GenBank/DDBJ databases">
        <title>Aspergillus burnettii sp. nov., novel species from soil in southeast Queensland.</title>
        <authorList>
            <person name="Gilchrist C.L.M."/>
            <person name="Pitt J.I."/>
            <person name="Lange L."/>
            <person name="Lacey H.J."/>
            <person name="Vuong D."/>
            <person name="Midgley D.J."/>
            <person name="Greenfield P."/>
            <person name="Bradbury M."/>
            <person name="Lacey E."/>
            <person name="Busk P.K."/>
            <person name="Pilgaard B."/>
            <person name="Chooi Y.H."/>
            <person name="Piggott A.M."/>
        </authorList>
    </citation>
    <scope>NUCLEOTIDE SEQUENCE [LARGE SCALE GENOMIC DNA]</scope>
    <source>
        <strain evidence="1 2">FRR 5400</strain>
    </source>
</reference>
<dbReference type="EMBL" id="SPNV01000021">
    <property type="protein sequence ID" value="KAF5865340.1"/>
    <property type="molecule type" value="Genomic_DNA"/>
</dbReference>
<evidence type="ECO:0000313" key="1">
    <source>
        <dbReference type="EMBL" id="KAF5865340.1"/>
    </source>
</evidence>
<keyword evidence="2" id="KW-1185">Reference proteome</keyword>
<gene>
    <name evidence="1" type="ORF">ETB97_004551</name>
</gene>
<protein>
    <submittedName>
        <fullName evidence="1">Uncharacterized protein</fullName>
    </submittedName>
</protein>
<proteinExistence type="predicted"/>
<dbReference type="AlphaFoldDB" id="A0A8H6AFC2"/>
<accession>A0A8H6AFC2</accession>
<dbReference type="Proteomes" id="UP000541154">
    <property type="component" value="Unassembled WGS sequence"/>
</dbReference>
<comment type="caution">
    <text evidence="1">The sequence shown here is derived from an EMBL/GenBank/DDBJ whole genome shotgun (WGS) entry which is preliminary data.</text>
</comment>
<organism evidence="1 2">
    <name type="scientific">Petromyces alliaceus</name>
    <name type="common">Aspergillus alliaceus</name>
    <dbReference type="NCBI Taxonomy" id="209559"/>
    <lineage>
        <taxon>Eukaryota</taxon>
        <taxon>Fungi</taxon>
        <taxon>Dikarya</taxon>
        <taxon>Ascomycota</taxon>
        <taxon>Pezizomycotina</taxon>
        <taxon>Eurotiomycetes</taxon>
        <taxon>Eurotiomycetidae</taxon>
        <taxon>Eurotiales</taxon>
        <taxon>Aspergillaceae</taxon>
        <taxon>Aspergillus</taxon>
        <taxon>Aspergillus subgen. Circumdati</taxon>
    </lineage>
</organism>
<name>A0A8H6AFC2_PETAA</name>
<sequence length="106" mass="11408">MATIACIMLHWPYAGKHMDQLTKQSVCFKATTLKTNDHPLKLCAVSKQPLNMAVATPAQAPKIPGRELIAKVVEDSLGGLGPVWSSRLGVEMGFAWDDAAMVSFPA</sequence>
<evidence type="ECO:0000313" key="2">
    <source>
        <dbReference type="Proteomes" id="UP000541154"/>
    </source>
</evidence>